<organism evidence="1 2">
    <name type="scientific">Paraburkholderia bengalensis</name>
    <dbReference type="NCBI Taxonomy" id="2747562"/>
    <lineage>
        <taxon>Bacteria</taxon>
        <taxon>Pseudomonadati</taxon>
        <taxon>Pseudomonadota</taxon>
        <taxon>Betaproteobacteria</taxon>
        <taxon>Burkholderiales</taxon>
        <taxon>Burkholderiaceae</taxon>
        <taxon>Paraburkholderia</taxon>
    </lineage>
</organism>
<dbReference type="SUPFAM" id="SSF56235">
    <property type="entry name" value="N-terminal nucleophile aminohydrolases (Ntn hydrolases)"/>
    <property type="match status" value="1"/>
</dbReference>
<dbReference type="RefSeq" id="WP_336602855.1">
    <property type="nucleotide sequence ID" value="NZ_JACFYJ010000181.1"/>
</dbReference>
<dbReference type="Gene3D" id="3.60.20.10">
    <property type="entry name" value="Glutamine Phosphoribosylpyrophosphate, subunit 1, domain 1"/>
    <property type="match status" value="1"/>
</dbReference>
<dbReference type="GO" id="GO:0008233">
    <property type="term" value="F:peptidase activity"/>
    <property type="evidence" value="ECO:0007669"/>
    <property type="project" value="UniProtKB-KW"/>
</dbReference>
<dbReference type="Proteomes" id="UP001386437">
    <property type="component" value="Unassembled WGS sequence"/>
</dbReference>
<reference evidence="1 2" key="1">
    <citation type="journal article" date="2022" name="Arch. Microbiol.">
        <title>Paraburkholderia bengalensis sp. nov. isolated from roots of Oryza sativa, IR64.</title>
        <authorList>
            <person name="Nag P."/>
            <person name="Mondal N."/>
            <person name="Sarkar J."/>
            <person name="Das S."/>
        </authorList>
    </citation>
    <scope>NUCLEOTIDE SEQUENCE [LARGE SCALE GENOMIC DNA]</scope>
    <source>
        <strain evidence="1 2">IR64_4_BI</strain>
    </source>
</reference>
<dbReference type="GO" id="GO:0006508">
    <property type="term" value="P:proteolysis"/>
    <property type="evidence" value="ECO:0007669"/>
    <property type="project" value="UniProtKB-KW"/>
</dbReference>
<gene>
    <name evidence="1" type="ORF">H3V53_41415</name>
</gene>
<protein>
    <submittedName>
        <fullName evidence="1">Proteasome-type protease</fullName>
    </submittedName>
</protein>
<sequence length="306" mass="33342">MTYCVAMCVDEGLVFLSDTRTNAGVDHISTARKMSVFEEPGDRMLVLLGAGNLSLTQAVLQALSEPSGPSRATLWTVPTMADAARVVGQAVRDVHQREANALQEFGVDFNCSFILGGQIGNGADGDVPSRPRLFMIYAAGNFIESSRVNPYFQIGESKYGKPIIDRVLVPSTPLDEAAKCAVISMDSTLRSNLSVGLPLDLLVYEKDALKVTRFVSIDQDNAYFQMIHRTWGERLRQVFSEIPDPDWQSAGEVPQNGHIGEMVLYRPPATLRGALHADAERGASTSIEETRVAQTLAQAEKPKARG</sequence>
<keyword evidence="1" id="KW-0647">Proteasome</keyword>
<dbReference type="CDD" id="cd03765">
    <property type="entry name" value="proteasome_beta_bacterial"/>
    <property type="match status" value="1"/>
</dbReference>
<keyword evidence="1" id="KW-0378">Hydrolase</keyword>
<comment type="caution">
    <text evidence="1">The sequence shown here is derived from an EMBL/GenBank/DDBJ whole genome shotgun (WGS) entry which is preliminary data.</text>
</comment>
<keyword evidence="1" id="KW-0645">Protease</keyword>
<proteinExistence type="predicted"/>
<evidence type="ECO:0000313" key="1">
    <source>
        <dbReference type="EMBL" id="MEI6003312.1"/>
    </source>
</evidence>
<dbReference type="InterPro" id="IPR029055">
    <property type="entry name" value="Ntn_hydrolases_N"/>
</dbReference>
<evidence type="ECO:0000313" key="2">
    <source>
        <dbReference type="Proteomes" id="UP001386437"/>
    </source>
</evidence>
<dbReference type="EMBL" id="JACFYJ010000181">
    <property type="protein sequence ID" value="MEI6003312.1"/>
    <property type="molecule type" value="Genomic_DNA"/>
</dbReference>
<dbReference type="GO" id="GO:0000502">
    <property type="term" value="C:proteasome complex"/>
    <property type="evidence" value="ECO:0007669"/>
    <property type="project" value="UniProtKB-KW"/>
</dbReference>
<name>A0ABU8J6P2_9BURK</name>
<accession>A0ABU8J6P2</accession>
<keyword evidence="2" id="KW-1185">Reference proteome</keyword>